<evidence type="ECO:0000313" key="10">
    <source>
        <dbReference type="Proteomes" id="UP000188324"/>
    </source>
</evidence>
<keyword evidence="2 8" id="KW-0645">Protease</keyword>
<name>A0A1Q2CEN4_9ACTN</name>
<evidence type="ECO:0000313" key="9">
    <source>
        <dbReference type="EMBL" id="AQP44557.1"/>
    </source>
</evidence>
<dbReference type="KEGG" id="tfl:RPIT_06805"/>
<dbReference type="GO" id="GO:0006508">
    <property type="term" value="P:proteolysis"/>
    <property type="evidence" value="ECO:0007669"/>
    <property type="project" value="UniProtKB-KW"/>
</dbReference>
<comment type="similarity">
    <text evidence="1 8">Belongs to the SOS response-associated peptidase family.</text>
</comment>
<evidence type="ECO:0000256" key="6">
    <source>
        <dbReference type="ARBA" id="ARBA00023125"/>
    </source>
</evidence>
<dbReference type="Gene3D" id="3.90.1680.10">
    <property type="entry name" value="SOS response associated peptidase-like"/>
    <property type="match status" value="1"/>
</dbReference>
<dbReference type="PANTHER" id="PTHR13604:SF0">
    <property type="entry name" value="ABASIC SITE PROCESSING PROTEIN HMCES"/>
    <property type="match status" value="1"/>
</dbReference>
<evidence type="ECO:0000256" key="3">
    <source>
        <dbReference type="ARBA" id="ARBA00022763"/>
    </source>
</evidence>
<dbReference type="RefSeq" id="WP_077341765.1">
    <property type="nucleotide sequence ID" value="NZ_CP019605.1"/>
</dbReference>
<evidence type="ECO:0000256" key="2">
    <source>
        <dbReference type="ARBA" id="ARBA00022670"/>
    </source>
</evidence>
<keyword evidence="5" id="KW-0190">Covalent protein-DNA linkage</keyword>
<evidence type="ECO:0000256" key="5">
    <source>
        <dbReference type="ARBA" id="ARBA00023124"/>
    </source>
</evidence>
<dbReference type="InterPro" id="IPR036590">
    <property type="entry name" value="SRAP-like"/>
</dbReference>
<dbReference type="AlphaFoldDB" id="A0A1Q2CEN4"/>
<keyword evidence="7" id="KW-0456">Lyase</keyword>
<organism evidence="9 10">
    <name type="scientific">Tessaracoccus flavus</name>
    <dbReference type="NCBI Taxonomy" id="1610493"/>
    <lineage>
        <taxon>Bacteria</taxon>
        <taxon>Bacillati</taxon>
        <taxon>Actinomycetota</taxon>
        <taxon>Actinomycetes</taxon>
        <taxon>Propionibacteriales</taxon>
        <taxon>Propionibacteriaceae</taxon>
        <taxon>Tessaracoccus</taxon>
    </lineage>
</organism>
<gene>
    <name evidence="9" type="ORF">RPIT_06805</name>
</gene>
<dbReference type="PANTHER" id="PTHR13604">
    <property type="entry name" value="DC12-RELATED"/>
    <property type="match status" value="1"/>
</dbReference>
<sequence>MCGRYAATANPEELAEEFDVEVLADGVSEVAGARFNIAPTDLVPAVVERERGDAVTRSLVPLRWGLVPSWAKAPTTTMINARVETVTEKPAFRKAAAARRCLLPALGYYEWRSEVRPESGPKAIKQPYFLAARDGLLAMAGLYEFWRGPDGWLASTTIITTTATDDLGWVHDRMPMSVPREAWDDWLDPALTDAAHAVTLLRPPALATPYPVSRAVSRVGNDGPQLIDPLPE</sequence>
<protein>
    <recommendedName>
        <fullName evidence="8">Abasic site processing protein</fullName>
        <ecNumber evidence="8">3.4.-.-</ecNumber>
    </recommendedName>
</protein>
<evidence type="ECO:0000256" key="1">
    <source>
        <dbReference type="ARBA" id="ARBA00008136"/>
    </source>
</evidence>
<keyword evidence="4 8" id="KW-0378">Hydrolase</keyword>
<dbReference type="STRING" id="1610493.RPIT_06805"/>
<evidence type="ECO:0000256" key="8">
    <source>
        <dbReference type="RuleBase" id="RU364100"/>
    </source>
</evidence>
<keyword evidence="3" id="KW-0227">DNA damage</keyword>
<keyword evidence="10" id="KW-1185">Reference proteome</keyword>
<dbReference type="SUPFAM" id="SSF143081">
    <property type="entry name" value="BB1717-like"/>
    <property type="match status" value="1"/>
</dbReference>
<dbReference type="EC" id="3.4.-.-" evidence="8"/>
<evidence type="ECO:0000256" key="7">
    <source>
        <dbReference type="ARBA" id="ARBA00023239"/>
    </source>
</evidence>
<dbReference type="GO" id="GO:0008233">
    <property type="term" value="F:peptidase activity"/>
    <property type="evidence" value="ECO:0007669"/>
    <property type="project" value="UniProtKB-KW"/>
</dbReference>
<dbReference type="InterPro" id="IPR003738">
    <property type="entry name" value="SRAP"/>
</dbReference>
<dbReference type="GO" id="GO:0106300">
    <property type="term" value="P:protein-DNA covalent cross-linking repair"/>
    <property type="evidence" value="ECO:0007669"/>
    <property type="project" value="InterPro"/>
</dbReference>
<dbReference type="Proteomes" id="UP000188324">
    <property type="component" value="Chromosome"/>
</dbReference>
<evidence type="ECO:0000256" key="4">
    <source>
        <dbReference type="ARBA" id="ARBA00022801"/>
    </source>
</evidence>
<dbReference type="Pfam" id="PF02586">
    <property type="entry name" value="SRAP"/>
    <property type="match status" value="1"/>
</dbReference>
<dbReference type="GO" id="GO:0016829">
    <property type="term" value="F:lyase activity"/>
    <property type="evidence" value="ECO:0007669"/>
    <property type="project" value="UniProtKB-KW"/>
</dbReference>
<accession>A0A1Q2CEN4</accession>
<dbReference type="OrthoDB" id="9782620at2"/>
<keyword evidence="6" id="KW-0238">DNA-binding</keyword>
<dbReference type="GO" id="GO:0003697">
    <property type="term" value="F:single-stranded DNA binding"/>
    <property type="evidence" value="ECO:0007669"/>
    <property type="project" value="InterPro"/>
</dbReference>
<dbReference type="EMBL" id="CP019605">
    <property type="protein sequence ID" value="AQP44557.1"/>
    <property type="molecule type" value="Genomic_DNA"/>
</dbReference>
<proteinExistence type="inferred from homology"/>
<reference evidence="9 10" key="1">
    <citation type="journal article" date="2016" name="Int. J. Syst. Evol. Microbiol.">
        <title>Tessaracoccus flavus sp. nov., isolated from the drainage system of a lindane-producing factory.</title>
        <authorList>
            <person name="Kumari R."/>
            <person name="Singh P."/>
            <person name="Schumann P."/>
            <person name="Lal R."/>
        </authorList>
    </citation>
    <scope>NUCLEOTIDE SEQUENCE [LARGE SCALE GENOMIC DNA]</scope>
    <source>
        <strain evidence="9 10">RP1T</strain>
    </source>
</reference>